<dbReference type="Proteomes" id="UP001062846">
    <property type="component" value="Chromosome 13"/>
</dbReference>
<dbReference type="EMBL" id="CM046400">
    <property type="protein sequence ID" value="KAI8525602.1"/>
    <property type="molecule type" value="Genomic_DNA"/>
</dbReference>
<accession>A0ACC0LB74</accession>
<organism evidence="1 2">
    <name type="scientific">Rhododendron molle</name>
    <name type="common">Chinese azalea</name>
    <name type="synonym">Azalea mollis</name>
    <dbReference type="NCBI Taxonomy" id="49168"/>
    <lineage>
        <taxon>Eukaryota</taxon>
        <taxon>Viridiplantae</taxon>
        <taxon>Streptophyta</taxon>
        <taxon>Embryophyta</taxon>
        <taxon>Tracheophyta</taxon>
        <taxon>Spermatophyta</taxon>
        <taxon>Magnoliopsida</taxon>
        <taxon>eudicotyledons</taxon>
        <taxon>Gunneridae</taxon>
        <taxon>Pentapetalae</taxon>
        <taxon>asterids</taxon>
        <taxon>Ericales</taxon>
        <taxon>Ericaceae</taxon>
        <taxon>Ericoideae</taxon>
        <taxon>Rhodoreae</taxon>
        <taxon>Rhododendron</taxon>
    </lineage>
</organism>
<gene>
    <name evidence="1" type="ORF">RHMOL_Rhmol13G0243300</name>
</gene>
<keyword evidence="2" id="KW-1185">Reference proteome</keyword>
<evidence type="ECO:0000313" key="1">
    <source>
        <dbReference type="EMBL" id="KAI8525602.1"/>
    </source>
</evidence>
<evidence type="ECO:0000313" key="2">
    <source>
        <dbReference type="Proteomes" id="UP001062846"/>
    </source>
</evidence>
<reference evidence="1" key="1">
    <citation type="submission" date="2022-02" db="EMBL/GenBank/DDBJ databases">
        <title>Plant Genome Project.</title>
        <authorList>
            <person name="Zhang R.-G."/>
        </authorList>
    </citation>
    <scope>NUCLEOTIDE SEQUENCE</scope>
    <source>
        <strain evidence="1">AT1</strain>
    </source>
</reference>
<name>A0ACC0LB74_RHOML</name>
<proteinExistence type="predicted"/>
<sequence length="471" mass="53125">MESQLKMPFVGSTTKPILLFMPILLISFLLVILSQVSVVEGDCKQYSINDKFVIGVPGKAAFKSFVNITTEKNYSGYCIAVFEAALKQLGCNISGPFKYKEFDGTYDELVQNVNNKTYSAAVGDITILADRWYLDVAFTVPFTESGLTLVVPVRPGPKAGIFLKPFTTGMWLATAAVLVYTMFIVWFLERLSKNEEFCGPLSNQLGNALWFTFSSLFLAHRERIQSNYARIVVVVWLFLALVLTQTYTANLTSMLTLSRLRPKIWSRENVGCDDYAFMKRYIKHELNFTNIIPIKDEDEYLACFKNGSISAAFLENPYAKAFVNRYCRNFTLIPTKYSFGGFGFIFQKEYSSLAANVSEAILELSQQGELKRLEKKWLTPLECSQSQTTTEDIDSLGEHSETWTDDVDNLDLLSFRGLFLFSVATSSVCFLLFLGHLLKDYIYRSPHPVADVNENNEIVSTKGTPVADCIV</sequence>
<comment type="caution">
    <text evidence="1">The sequence shown here is derived from an EMBL/GenBank/DDBJ whole genome shotgun (WGS) entry which is preliminary data.</text>
</comment>
<protein>
    <submittedName>
        <fullName evidence="1">Uncharacterized protein</fullName>
    </submittedName>
</protein>